<dbReference type="EMBL" id="HE573023">
    <property type="protein sequence ID" value="CCC48853.1"/>
    <property type="molecule type" value="Genomic_DNA"/>
</dbReference>
<feature type="transmembrane region" description="Helical" evidence="1">
    <location>
        <begin position="66"/>
        <end position="88"/>
    </location>
</feature>
<keyword evidence="1" id="KW-0472">Membrane</keyword>
<dbReference type="VEuPathDB" id="TriTrypDB:TvY486_0701900"/>
<dbReference type="AlphaFoldDB" id="G0TY08"/>
<reference evidence="2" key="1">
    <citation type="journal article" date="2012" name="Proc. Natl. Acad. Sci. U.S.A.">
        <title>Antigenic diversity is generated by distinct evolutionary mechanisms in African trypanosome species.</title>
        <authorList>
            <person name="Jackson A.P."/>
            <person name="Berry A."/>
            <person name="Aslett M."/>
            <person name="Allison H.C."/>
            <person name="Burton P."/>
            <person name="Vavrova-Anderson J."/>
            <person name="Brown R."/>
            <person name="Browne H."/>
            <person name="Corton N."/>
            <person name="Hauser H."/>
            <person name="Gamble J."/>
            <person name="Gilderthorp R."/>
            <person name="Marcello L."/>
            <person name="McQuillan J."/>
            <person name="Otto T.D."/>
            <person name="Quail M.A."/>
            <person name="Sanders M.J."/>
            <person name="van Tonder A."/>
            <person name="Ginger M.L."/>
            <person name="Field M.C."/>
            <person name="Barry J.D."/>
            <person name="Hertz-Fowler C."/>
            <person name="Berriman M."/>
        </authorList>
    </citation>
    <scope>NUCLEOTIDE SEQUENCE</scope>
    <source>
        <strain evidence="2">Y486</strain>
    </source>
</reference>
<name>G0TY08_TRYVY</name>
<sequence>MSRGKHRSYVNSCLQHPDLATADQAKRWRKGMKEFCVTFFSHQAFFFSSIVITITFSFSVDVVDNTIATIAASAIATTFDVIVINIFCGCVDNRSTRLTSGL</sequence>
<evidence type="ECO:0000256" key="1">
    <source>
        <dbReference type="SAM" id="Phobius"/>
    </source>
</evidence>
<keyword evidence="1" id="KW-1133">Transmembrane helix</keyword>
<gene>
    <name evidence="2" type="ORF">TVY486_0701900</name>
</gene>
<accession>G0TY08</accession>
<feature type="transmembrane region" description="Helical" evidence="1">
    <location>
        <begin position="35"/>
        <end position="60"/>
    </location>
</feature>
<proteinExistence type="predicted"/>
<keyword evidence="1" id="KW-0812">Transmembrane</keyword>
<organism evidence="2">
    <name type="scientific">Trypanosoma vivax (strain Y486)</name>
    <dbReference type="NCBI Taxonomy" id="1055687"/>
    <lineage>
        <taxon>Eukaryota</taxon>
        <taxon>Discoba</taxon>
        <taxon>Euglenozoa</taxon>
        <taxon>Kinetoplastea</taxon>
        <taxon>Metakinetoplastina</taxon>
        <taxon>Trypanosomatida</taxon>
        <taxon>Trypanosomatidae</taxon>
        <taxon>Trypanosoma</taxon>
        <taxon>Duttonella</taxon>
    </lineage>
</organism>
<protein>
    <submittedName>
        <fullName evidence="2">Uncharacterized protein</fullName>
    </submittedName>
</protein>
<evidence type="ECO:0000313" key="2">
    <source>
        <dbReference type="EMBL" id="CCC48853.1"/>
    </source>
</evidence>